<dbReference type="EMBL" id="QXFY01003165">
    <property type="protein sequence ID" value="KAE9287896.1"/>
    <property type="molecule type" value="Genomic_DNA"/>
</dbReference>
<name>A0A6G0QHI0_9STRA</name>
<comment type="caution">
    <text evidence="1">The sequence shown here is derived from an EMBL/GenBank/DDBJ whole genome shotgun (WGS) entry which is preliminary data.</text>
</comment>
<evidence type="ECO:0000313" key="1">
    <source>
        <dbReference type="EMBL" id="KAE9287896.1"/>
    </source>
</evidence>
<accession>A0A6G0QHI0</accession>
<proteinExistence type="predicted"/>
<dbReference type="AlphaFoldDB" id="A0A6G0QHI0"/>
<protein>
    <submittedName>
        <fullName evidence="1">Uncharacterized protein</fullName>
    </submittedName>
</protein>
<sequence>MKTGPLHERHELTVRLDVQPVEDARVSSAWPHLAQREREADNDAVRVLSAFSSALAASPSSSSPAS</sequence>
<dbReference type="Proteomes" id="UP000486351">
    <property type="component" value="Unassembled WGS sequence"/>
</dbReference>
<evidence type="ECO:0000313" key="2">
    <source>
        <dbReference type="Proteomes" id="UP000486351"/>
    </source>
</evidence>
<gene>
    <name evidence="1" type="ORF">PF008_g26283</name>
</gene>
<reference evidence="1 2" key="1">
    <citation type="submission" date="2018-09" db="EMBL/GenBank/DDBJ databases">
        <title>Genomic investigation of the strawberry pathogen Phytophthora fragariae indicates pathogenicity is determined by transcriptional variation in three key races.</title>
        <authorList>
            <person name="Adams T.M."/>
            <person name="Armitage A.D."/>
            <person name="Sobczyk M.K."/>
            <person name="Bates H.J."/>
            <person name="Dunwell J.M."/>
            <person name="Nellist C.F."/>
            <person name="Harrison R.J."/>
        </authorList>
    </citation>
    <scope>NUCLEOTIDE SEQUENCE [LARGE SCALE GENOMIC DNA]</scope>
    <source>
        <strain evidence="1 2">NOV-77</strain>
    </source>
</reference>
<organism evidence="1 2">
    <name type="scientific">Phytophthora fragariae</name>
    <dbReference type="NCBI Taxonomy" id="53985"/>
    <lineage>
        <taxon>Eukaryota</taxon>
        <taxon>Sar</taxon>
        <taxon>Stramenopiles</taxon>
        <taxon>Oomycota</taxon>
        <taxon>Peronosporomycetes</taxon>
        <taxon>Peronosporales</taxon>
        <taxon>Peronosporaceae</taxon>
        <taxon>Phytophthora</taxon>
    </lineage>
</organism>